<evidence type="ECO:0000313" key="1">
    <source>
        <dbReference type="EMBL" id="JAE31767.1"/>
    </source>
</evidence>
<name>A0A0A9H4U4_ARUDO</name>
<reference evidence="1" key="1">
    <citation type="submission" date="2014-09" db="EMBL/GenBank/DDBJ databases">
        <authorList>
            <person name="Magalhaes I.L.F."/>
            <person name="Oliveira U."/>
            <person name="Santos F.R."/>
            <person name="Vidigal T.H.D.A."/>
            <person name="Brescovit A.D."/>
            <person name="Santos A.J."/>
        </authorList>
    </citation>
    <scope>NUCLEOTIDE SEQUENCE</scope>
    <source>
        <tissue evidence="1">Shoot tissue taken approximately 20 cm above the soil surface</tissue>
    </source>
</reference>
<dbReference type="EMBL" id="GBRH01166129">
    <property type="protein sequence ID" value="JAE31767.1"/>
    <property type="molecule type" value="Transcribed_RNA"/>
</dbReference>
<organism evidence="1">
    <name type="scientific">Arundo donax</name>
    <name type="common">Giant reed</name>
    <name type="synonym">Donax arundinaceus</name>
    <dbReference type="NCBI Taxonomy" id="35708"/>
    <lineage>
        <taxon>Eukaryota</taxon>
        <taxon>Viridiplantae</taxon>
        <taxon>Streptophyta</taxon>
        <taxon>Embryophyta</taxon>
        <taxon>Tracheophyta</taxon>
        <taxon>Spermatophyta</taxon>
        <taxon>Magnoliopsida</taxon>
        <taxon>Liliopsida</taxon>
        <taxon>Poales</taxon>
        <taxon>Poaceae</taxon>
        <taxon>PACMAD clade</taxon>
        <taxon>Arundinoideae</taxon>
        <taxon>Arundineae</taxon>
        <taxon>Arundo</taxon>
    </lineage>
</organism>
<dbReference type="AlphaFoldDB" id="A0A0A9H4U4"/>
<proteinExistence type="predicted"/>
<accession>A0A0A9H4U4</accession>
<reference evidence="1" key="2">
    <citation type="journal article" date="2015" name="Data Brief">
        <title>Shoot transcriptome of the giant reed, Arundo donax.</title>
        <authorList>
            <person name="Barrero R.A."/>
            <person name="Guerrero F.D."/>
            <person name="Moolhuijzen P."/>
            <person name="Goolsby J.A."/>
            <person name="Tidwell J."/>
            <person name="Bellgard S.E."/>
            <person name="Bellgard M.I."/>
        </authorList>
    </citation>
    <scope>NUCLEOTIDE SEQUENCE</scope>
    <source>
        <tissue evidence="1">Shoot tissue taken approximately 20 cm above the soil surface</tissue>
    </source>
</reference>
<protein>
    <submittedName>
        <fullName evidence="1">Uncharacterized protein</fullName>
    </submittedName>
</protein>
<sequence length="21" mass="2593">MYCSVFLEENHAQDLKEDHKR</sequence>